<sequence length="51" mass="6059">MLCYTQASFMQFKDAKIPAVWKIITIMIDRLNHLQENGARRLSRLQRVQQP</sequence>
<dbReference type="AlphaFoldDB" id="A0A0B6ZFY5"/>
<evidence type="ECO:0000313" key="1">
    <source>
        <dbReference type="EMBL" id="CEK66766.1"/>
    </source>
</evidence>
<dbReference type="EMBL" id="HACG01019901">
    <property type="protein sequence ID" value="CEK66766.1"/>
    <property type="molecule type" value="Transcribed_RNA"/>
</dbReference>
<accession>A0A0B6ZFY5</accession>
<organism evidence="1">
    <name type="scientific">Arion vulgaris</name>
    <dbReference type="NCBI Taxonomy" id="1028688"/>
    <lineage>
        <taxon>Eukaryota</taxon>
        <taxon>Metazoa</taxon>
        <taxon>Spiralia</taxon>
        <taxon>Lophotrochozoa</taxon>
        <taxon>Mollusca</taxon>
        <taxon>Gastropoda</taxon>
        <taxon>Heterobranchia</taxon>
        <taxon>Euthyneura</taxon>
        <taxon>Panpulmonata</taxon>
        <taxon>Eupulmonata</taxon>
        <taxon>Stylommatophora</taxon>
        <taxon>Helicina</taxon>
        <taxon>Arionoidea</taxon>
        <taxon>Arionidae</taxon>
        <taxon>Arion</taxon>
    </lineage>
</organism>
<protein>
    <submittedName>
        <fullName evidence="1">Uncharacterized protein</fullName>
    </submittedName>
</protein>
<reference evidence="1" key="1">
    <citation type="submission" date="2014-12" db="EMBL/GenBank/DDBJ databases">
        <title>Insight into the proteome of Arion vulgaris.</title>
        <authorList>
            <person name="Aradska J."/>
            <person name="Bulat T."/>
            <person name="Smidak R."/>
            <person name="Sarate P."/>
            <person name="Gangsoo J."/>
            <person name="Sialana F."/>
            <person name="Bilban M."/>
            <person name="Lubec G."/>
        </authorList>
    </citation>
    <scope>NUCLEOTIDE SEQUENCE</scope>
    <source>
        <tissue evidence="1">Skin</tissue>
    </source>
</reference>
<gene>
    <name evidence="1" type="primary">ORF60102</name>
</gene>
<proteinExistence type="predicted"/>
<name>A0A0B6ZFY5_9EUPU</name>
<feature type="non-terminal residue" evidence="1">
    <location>
        <position position="51"/>
    </location>
</feature>